<keyword evidence="4" id="KW-1185">Reference proteome</keyword>
<dbReference type="HOGENOM" id="CLU_1924751_0_0_4"/>
<comment type="subcellular location">
    <subcellularLocation>
        <location evidence="1">Cell outer membrane</location>
    </subcellularLocation>
</comment>
<evidence type="ECO:0000313" key="4">
    <source>
        <dbReference type="Proteomes" id="UP000003009"/>
    </source>
</evidence>
<dbReference type="SUPFAM" id="SSF56925">
    <property type="entry name" value="OMPA-like"/>
    <property type="match status" value="1"/>
</dbReference>
<dbReference type="AlphaFoldDB" id="C4GJK2"/>
<feature type="domain" description="Transferrin-binding protein B C-lobe/N-lobe beta-barrel" evidence="2">
    <location>
        <begin position="34"/>
        <end position="103"/>
    </location>
</feature>
<dbReference type="GO" id="GO:0009279">
    <property type="term" value="C:cell outer membrane"/>
    <property type="evidence" value="ECO:0007669"/>
    <property type="project" value="UniProtKB-SubCell"/>
</dbReference>
<dbReference type="Gene3D" id="2.40.160.90">
    <property type="match status" value="1"/>
</dbReference>
<dbReference type="EMBL" id="ACJW02000003">
    <property type="protein sequence ID" value="EEP67974.1"/>
    <property type="molecule type" value="Genomic_DNA"/>
</dbReference>
<organism evidence="3 4">
    <name type="scientific">Kingella oralis ATCC 51147</name>
    <dbReference type="NCBI Taxonomy" id="629741"/>
    <lineage>
        <taxon>Bacteria</taxon>
        <taxon>Pseudomonadati</taxon>
        <taxon>Pseudomonadota</taxon>
        <taxon>Betaproteobacteria</taxon>
        <taxon>Neisseriales</taxon>
        <taxon>Neisseriaceae</taxon>
        <taxon>Kingella</taxon>
    </lineage>
</organism>
<sequence>MRFGSYTDVNHNNNPNSNPAYVFALGSVTPQADMPKSGKATYAGLALASPIGGGVYEEGTSTFNVDFGTKKLNGSVSVGRWNPVSLTAKIDGNQFSGTSAEGIKPQVASMARKRPNWAACSIVKCPATMQA</sequence>
<protein>
    <recommendedName>
        <fullName evidence="2">Transferrin-binding protein B C-lobe/N-lobe beta-barrel domain-containing protein</fullName>
    </recommendedName>
</protein>
<evidence type="ECO:0000256" key="1">
    <source>
        <dbReference type="ARBA" id="ARBA00004442"/>
    </source>
</evidence>
<gene>
    <name evidence="3" type="ORF">GCWU000324_02225</name>
</gene>
<dbReference type="InterPro" id="IPR001677">
    <property type="entry name" value="TbpB_B_D"/>
</dbReference>
<dbReference type="Proteomes" id="UP000003009">
    <property type="component" value="Unassembled WGS sequence"/>
</dbReference>
<evidence type="ECO:0000259" key="2">
    <source>
        <dbReference type="Pfam" id="PF01298"/>
    </source>
</evidence>
<accession>C4GJK2</accession>
<name>C4GJK2_9NEIS</name>
<comment type="caution">
    <text evidence="3">The sequence shown here is derived from an EMBL/GenBank/DDBJ whole genome shotgun (WGS) entry which is preliminary data.</text>
</comment>
<dbReference type="Pfam" id="PF01298">
    <property type="entry name" value="TbpB_B_D"/>
    <property type="match status" value="1"/>
</dbReference>
<proteinExistence type="predicted"/>
<dbReference type="InterPro" id="IPR011250">
    <property type="entry name" value="OMP/PagP_B-barrel"/>
</dbReference>
<evidence type="ECO:0000313" key="3">
    <source>
        <dbReference type="EMBL" id="EEP67974.1"/>
    </source>
</evidence>
<reference evidence="3" key="1">
    <citation type="submission" date="2009-04" db="EMBL/GenBank/DDBJ databases">
        <authorList>
            <person name="Weinstock G."/>
            <person name="Sodergren E."/>
            <person name="Clifton S."/>
            <person name="Fulton L."/>
            <person name="Fulton B."/>
            <person name="Courtney L."/>
            <person name="Fronick C."/>
            <person name="Harrison M."/>
            <person name="Strong C."/>
            <person name="Farmer C."/>
            <person name="Delahaunty K."/>
            <person name="Markovic C."/>
            <person name="Hall O."/>
            <person name="Minx P."/>
            <person name="Tomlinson C."/>
            <person name="Mitreva M."/>
            <person name="Nelson J."/>
            <person name="Hou S."/>
            <person name="Wollam A."/>
            <person name="Pepin K.H."/>
            <person name="Johnson M."/>
            <person name="Bhonagiri V."/>
            <person name="Nash W.E."/>
            <person name="Warren W."/>
            <person name="Chinwalla A."/>
            <person name="Mardis E.R."/>
            <person name="Wilson R.K."/>
        </authorList>
    </citation>
    <scope>NUCLEOTIDE SEQUENCE [LARGE SCALE GENOMIC DNA]</scope>
    <source>
        <strain evidence="3">ATCC 51147</strain>
    </source>
</reference>